<proteinExistence type="predicted"/>
<reference evidence="1" key="1">
    <citation type="submission" date="2016-05" db="EMBL/GenBank/DDBJ databases">
        <authorList>
            <person name="Lavstsen T."/>
            <person name="Jespersen J.S."/>
        </authorList>
    </citation>
    <scope>NUCLEOTIDE SEQUENCE</scope>
    <source>
        <tissue evidence="1">Brain</tissue>
    </source>
</reference>
<accession>A0A1A8G037</accession>
<feature type="non-terminal residue" evidence="1">
    <location>
        <position position="62"/>
    </location>
</feature>
<dbReference type="AlphaFoldDB" id="A0A1A8G037"/>
<evidence type="ECO:0000313" key="1">
    <source>
        <dbReference type="EMBL" id="SBQ64493.1"/>
    </source>
</evidence>
<feature type="non-terminal residue" evidence="1">
    <location>
        <position position="1"/>
    </location>
</feature>
<dbReference type="EMBL" id="HAEB01017966">
    <property type="protein sequence ID" value="SBQ64493.1"/>
    <property type="molecule type" value="Transcribed_RNA"/>
</dbReference>
<reference evidence="1" key="2">
    <citation type="submission" date="2016-06" db="EMBL/GenBank/DDBJ databases">
        <title>The genome of a short-lived fish provides insights into sex chromosome evolution and the genetic control of aging.</title>
        <authorList>
            <person name="Reichwald K."/>
            <person name="Felder M."/>
            <person name="Petzold A."/>
            <person name="Koch P."/>
            <person name="Groth M."/>
            <person name="Platzer M."/>
        </authorList>
    </citation>
    <scope>NUCLEOTIDE SEQUENCE</scope>
    <source>
        <tissue evidence="1">Brain</tissue>
    </source>
</reference>
<protein>
    <submittedName>
        <fullName evidence="1">Uncharacterized protein</fullName>
    </submittedName>
</protein>
<gene>
    <name evidence="1" type="primary">Nfu_g_1_003816</name>
</gene>
<sequence length="62" mass="6746">TTESTDLTLGESVPESGGHGGLRSISCYLFRGSVATDRTHEVIRLRLKTDSLNGFLLICYNS</sequence>
<name>A0A1A8G037_9TELE</name>
<organism evidence="1">
    <name type="scientific">Nothobranchius korthausae</name>
    <dbReference type="NCBI Taxonomy" id="1143690"/>
    <lineage>
        <taxon>Eukaryota</taxon>
        <taxon>Metazoa</taxon>
        <taxon>Chordata</taxon>
        <taxon>Craniata</taxon>
        <taxon>Vertebrata</taxon>
        <taxon>Euteleostomi</taxon>
        <taxon>Actinopterygii</taxon>
        <taxon>Neopterygii</taxon>
        <taxon>Teleostei</taxon>
        <taxon>Neoteleostei</taxon>
        <taxon>Acanthomorphata</taxon>
        <taxon>Ovalentaria</taxon>
        <taxon>Atherinomorphae</taxon>
        <taxon>Cyprinodontiformes</taxon>
        <taxon>Nothobranchiidae</taxon>
        <taxon>Nothobranchius</taxon>
    </lineage>
</organism>